<comment type="caution">
    <text evidence="1">The sequence shown here is derived from an EMBL/GenBank/DDBJ whole genome shotgun (WGS) entry which is preliminary data.</text>
</comment>
<accession>A0A510UNJ2</accession>
<reference evidence="1 2" key="1">
    <citation type="submission" date="2019-07" db="EMBL/GenBank/DDBJ databases">
        <title>Whole genome shotgun sequence of Aliivibrio fischeri NBRC 101058.</title>
        <authorList>
            <person name="Hosoyama A."/>
            <person name="Uohara A."/>
            <person name="Ohji S."/>
            <person name="Ichikawa N."/>
        </authorList>
    </citation>
    <scope>NUCLEOTIDE SEQUENCE [LARGE SCALE GENOMIC DNA]</scope>
    <source>
        <strain evidence="1 2">NBRC 101058</strain>
    </source>
</reference>
<evidence type="ECO:0000313" key="1">
    <source>
        <dbReference type="EMBL" id="GEK16223.1"/>
    </source>
</evidence>
<dbReference type="Proteomes" id="UP000321787">
    <property type="component" value="Unassembled WGS sequence"/>
</dbReference>
<sequence>MSPTNSNVGYTLYKINSDGLETVNTYGINVGKEREVIRFPDVTDYPKSNG</sequence>
<gene>
    <name evidence="1" type="ORF">AFI02nite_42590</name>
</gene>
<organism evidence="1 2">
    <name type="scientific">Aliivibrio fischeri</name>
    <name type="common">Vibrio fischeri</name>
    <dbReference type="NCBI Taxonomy" id="668"/>
    <lineage>
        <taxon>Bacteria</taxon>
        <taxon>Pseudomonadati</taxon>
        <taxon>Pseudomonadota</taxon>
        <taxon>Gammaproteobacteria</taxon>
        <taxon>Vibrionales</taxon>
        <taxon>Vibrionaceae</taxon>
        <taxon>Aliivibrio</taxon>
    </lineage>
</organism>
<proteinExistence type="predicted"/>
<protein>
    <submittedName>
        <fullName evidence="1">Uncharacterized protein</fullName>
    </submittedName>
</protein>
<name>A0A510UNJ2_ALIFS</name>
<dbReference type="EMBL" id="BJTZ01000107">
    <property type="protein sequence ID" value="GEK16223.1"/>
    <property type="molecule type" value="Genomic_DNA"/>
</dbReference>
<evidence type="ECO:0000313" key="2">
    <source>
        <dbReference type="Proteomes" id="UP000321787"/>
    </source>
</evidence>
<dbReference type="AlphaFoldDB" id="A0A510UNJ2"/>